<gene>
    <name evidence="7" type="ORF">EVEC_LOCUS4786</name>
</gene>
<dbReference type="AlphaFoldDB" id="A0A0N4V4N9"/>
<reference evidence="9" key="1">
    <citation type="submission" date="2017-02" db="UniProtKB">
        <authorList>
            <consortium name="WormBaseParasite"/>
        </authorList>
    </citation>
    <scope>IDENTIFICATION</scope>
</reference>
<name>A0A0N4V4N9_ENTVE</name>
<evidence type="ECO:0000313" key="8">
    <source>
        <dbReference type="Proteomes" id="UP000274131"/>
    </source>
</evidence>
<evidence type="ECO:0000256" key="2">
    <source>
        <dbReference type="ARBA" id="ARBA00007590"/>
    </source>
</evidence>
<comment type="similarity">
    <text evidence="2">Belongs to the TMEM14 family.</text>
</comment>
<proteinExistence type="inferred from homology"/>
<evidence type="ECO:0000256" key="3">
    <source>
        <dbReference type="ARBA" id="ARBA00022692"/>
    </source>
</evidence>
<dbReference type="WBParaSite" id="EVEC_0000513301-mRNA-1">
    <property type="protein sequence ID" value="EVEC_0000513301-mRNA-1"/>
    <property type="gene ID" value="EVEC_0000513301"/>
</dbReference>
<evidence type="ECO:0000313" key="7">
    <source>
        <dbReference type="EMBL" id="VDD90035.1"/>
    </source>
</evidence>
<organism evidence="9">
    <name type="scientific">Enterobius vermicularis</name>
    <name type="common">Human pinworm</name>
    <dbReference type="NCBI Taxonomy" id="51028"/>
    <lineage>
        <taxon>Eukaryota</taxon>
        <taxon>Metazoa</taxon>
        <taxon>Ecdysozoa</taxon>
        <taxon>Nematoda</taxon>
        <taxon>Chromadorea</taxon>
        <taxon>Rhabditida</taxon>
        <taxon>Spirurina</taxon>
        <taxon>Oxyuridomorpha</taxon>
        <taxon>Oxyuroidea</taxon>
        <taxon>Oxyuridae</taxon>
        <taxon>Enterobius</taxon>
    </lineage>
</organism>
<comment type="subcellular location">
    <subcellularLocation>
        <location evidence="1">Membrane</location>
    </subcellularLocation>
</comment>
<evidence type="ECO:0000256" key="6">
    <source>
        <dbReference type="SAM" id="Phobius"/>
    </source>
</evidence>
<dbReference type="GO" id="GO:0016020">
    <property type="term" value="C:membrane"/>
    <property type="evidence" value="ECO:0007669"/>
    <property type="project" value="UniProtKB-SubCell"/>
</dbReference>
<evidence type="ECO:0000313" key="9">
    <source>
        <dbReference type="WBParaSite" id="EVEC_0000513301-mRNA-1"/>
    </source>
</evidence>
<protein>
    <submittedName>
        <fullName evidence="9">Transmembrane protein</fullName>
    </submittedName>
</protein>
<dbReference type="Gene3D" id="1.10.10.1740">
    <property type="entry name" value="Transmembrane protein 14-like"/>
    <property type="match status" value="1"/>
</dbReference>
<dbReference type="Proteomes" id="UP000274131">
    <property type="component" value="Unassembled WGS sequence"/>
</dbReference>
<evidence type="ECO:0000256" key="4">
    <source>
        <dbReference type="ARBA" id="ARBA00022989"/>
    </source>
</evidence>
<keyword evidence="5 6" id="KW-0472">Membrane</keyword>
<keyword evidence="4 6" id="KW-1133">Transmembrane helix</keyword>
<feature type="transmembrane region" description="Helical" evidence="6">
    <location>
        <begin position="40"/>
        <end position="61"/>
    </location>
</feature>
<dbReference type="STRING" id="51028.A0A0N4V4N9"/>
<dbReference type="Pfam" id="PF03647">
    <property type="entry name" value="Tmemb_14"/>
    <property type="match status" value="1"/>
</dbReference>
<reference evidence="7 8" key="2">
    <citation type="submission" date="2018-10" db="EMBL/GenBank/DDBJ databases">
        <authorList>
            <consortium name="Pathogen Informatics"/>
        </authorList>
    </citation>
    <scope>NUCLEOTIDE SEQUENCE [LARGE SCALE GENOMIC DNA]</scope>
</reference>
<dbReference type="InterPro" id="IPR044890">
    <property type="entry name" value="TMEM14_sf"/>
</dbReference>
<accession>A0A0N4V4N9</accession>
<dbReference type="InterPro" id="IPR005349">
    <property type="entry name" value="TMEM14"/>
</dbReference>
<feature type="transmembrane region" description="Helical" evidence="6">
    <location>
        <begin position="67"/>
        <end position="85"/>
    </location>
</feature>
<dbReference type="EMBL" id="UXUI01007961">
    <property type="protein sequence ID" value="VDD90035.1"/>
    <property type="molecule type" value="Genomic_DNA"/>
</dbReference>
<keyword evidence="3 6" id="KW-0812">Transmembrane</keyword>
<keyword evidence="8" id="KW-1185">Reference proteome</keyword>
<sequence>MSTNLRTSGTNEFRYRQGPCDALLAFGQTRELCASREREVLWMKSSVLFFFVCSLFSVPIVFCMADLVGLIYAGFVIFGGVVGYVKAGSSMSLVSGIVFGSCATFASYFNSHGLLLSKFSVCKFVFAYNAFRAVFQFYHCKS</sequence>
<evidence type="ECO:0000256" key="5">
    <source>
        <dbReference type="ARBA" id="ARBA00023136"/>
    </source>
</evidence>
<feature type="transmembrane region" description="Helical" evidence="6">
    <location>
        <begin position="92"/>
        <end position="109"/>
    </location>
</feature>
<evidence type="ECO:0000256" key="1">
    <source>
        <dbReference type="ARBA" id="ARBA00004370"/>
    </source>
</evidence>